<keyword evidence="3" id="KW-1185">Reference proteome</keyword>
<organism evidence="2 3">
    <name type="scientific">Pipistrellus nathusii</name>
    <name type="common">Nathusius' pipistrelle</name>
    <dbReference type="NCBI Taxonomy" id="59473"/>
    <lineage>
        <taxon>Eukaryota</taxon>
        <taxon>Metazoa</taxon>
        <taxon>Chordata</taxon>
        <taxon>Craniata</taxon>
        <taxon>Vertebrata</taxon>
        <taxon>Euteleostomi</taxon>
        <taxon>Mammalia</taxon>
        <taxon>Eutheria</taxon>
        <taxon>Laurasiatheria</taxon>
        <taxon>Chiroptera</taxon>
        <taxon>Yangochiroptera</taxon>
        <taxon>Vespertilionidae</taxon>
        <taxon>Pipistrellus</taxon>
    </lineage>
</organism>
<feature type="region of interest" description="Disordered" evidence="1">
    <location>
        <begin position="1"/>
        <end position="35"/>
    </location>
</feature>
<sequence>MNPTNVTMTANEPKCSDFLPGLPTRPSPGKGRRGEHVPHISCQALNYSLARSNLFYVLTLFCSLAQTSLNDCGKRFFRLEWSRSYTLSSEPGSSLSGTSSRGRDFTASLCLSQALPRIGKEVIITKQRELVPPAYKVSVLF</sequence>
<feature type="compositionally biased region" description="Polar residues" evidence="1">
    <location>
        <begin position="1"/>
        <end position="10"/>
    </location>
</feature>
<dbReference type="Proteomes" id="UP001314169">
    <property type="component" value="Chromosome 1"/>
</dbReference>
<proteinExistence type="predicted"/>
<protein>
    <submittedName>
        <fullName evidence="2">Uncharacterized protein</fullName>
    </submittedName>
</protein>
<accession>A0ABN9Z6M9</accession>
<evidence type="ECO:0000313" key="3">
    <source>
        <dbReference type="Proteomes" id="UP001314169"/>
    </source>
</evidence>
<dbReference type="EMBL" id="OY882858">
    <property type="protein sequence ID" value="CAK6432401.1"/>
    <property type="molecule type" value="Genomic_DNA"/>
</dbReference>
<gene>
    <name evidence="2" type="ORF">MPIPNATIZW_LOCUS707</name>
</gene>
<evidence type="ECO:0000256" key="1">
    <source>
        <dbReference type="SAM" id="MobiDB-lite"/>
    </source>
</evidence>
<reference evidence="2" key="1">
    <citation type="submission" date="2023-12" db="EMBL/GenBank/DDBJ databases">
        <authorList>
            <person name="Brown T."/>
        </authorList>
    </citation>
    <scope>NUCLEOTIDE SEQUENCE</scope>
</reference>
<name>A0ABN9Z6M9_PIPNA</name>
<evidence type="ECO:0000313" key="2">
    <source>
        <dbReference type="EMBL" id="CAK6432401.1"/>
    </source>
</evidence>